<dbReference type="Proteomes" id="UP000740754">
    <property type="component" value="Unassembled WGS sequence"/>
</dbReference>
<dbReference type="RefSeq" id="WP_168669598.1">
    <property type="nucleotide sequence ID" value="NZ_JAAXKX010000015.1"/>
</dbReference>
<keyword evidence="3" id="KW-1185">Reference proteome</keyword>
<dbReference type="InterPro" id="IPR029044">
    <property type="entry name" value="Nucleotide-diphossugar_trans"/>
</dbReference>
<comment type="caution">
    <text evidence="2">The sequence shown here is derived from an EMBL/GenBank/DDBJ whole genome shotgun (WGS) entry which is preliminary data.</text>
</comment>
<accession>A0ABX1I847</accession>
<reference evidence="2 3" key="1">
    <citation type="submission" date="2020-04" db="EMBL/GenBank/DDBJ databases">
        <title>Draft Whole-Genome sequence of Marichromatium bheemlicum DSM 18632, type strain.</title>
        <authorList>
            <person name="Kyndt J.A."/>
            <person name="Meyer T.E."/>
        </authorList>
    </citation>
    <scope>NUCLEOTIDE SEQUENCE [LARGE SCALE GENOMIC DNA]</scope>
    <source>
        <strain evidence="2 3">DSM 18632</strain>
    </source>
</reference>
<dbReference type="PANTHER" id="PTHR43685">
    <property type="entry name" value="GLYCOSYLTRANSFERASE"/>
    <property type="match status" value="1"/>
</dbReference>
<dbReference type="Gene3D" id="3.90.550.10">
    <property type="entry name" value="Spore Coat Polysaccharide Biosynthesis Protein SpsA, Chain A"/>
    <property type="match status" value="1"/>
</dbReference>
<dbReference type="EMBL" id="JAAXKX010000015">
    <property type="protein sequence ID" value="NKN33742.1"/>
    <property type="molecule type" value="Genomic_DNA"/>
</dbReference>
<evidence type="ECO:0000313" key="3">
    <source>
        <dbReference type="Proteomes" id="UP000740754"/>
    </source>
</evidence>
<dbReference type="PANTHER" id="PTHR43685:SF11">
    <property type="entry name" value="GLYCOSYLTRANSFERASE TAGX-RELATED"/>
    <property type="match status" value="1"/>
</dbReference>
<dbReference type="InterPro" id="IPR050834">
    <property type="entry name" value="Glycosyltransf_2"/>
</dbReference>
<protein>
    <submittedName>
        <fullName evidence="2">Glycosyltransferase</fullName>
    </submittedName>
</protein>
<organism evidence="2 3">
    <name type="scientific">Marichromatium bheemlicum</name>
    <dbReference type="NCBI Taxonomy" id="365339"/>
    <lineage>
        <taxon>Bacteria</taxon>
        <taxon>Pseudomonadati</taxon>
        <taxon>Pseudomonadota</taxon>
        <taxon>Gammaproteobacteria</taxon>
        <taxon>Chromatiales</taxon>
        <taxon>Chromatiaceae</taxon>
        <taxon>Marichromatium</taxon>
    </lineage>
</organism>
<evidence type="ECO:0000313" key="2">
    <source>
        <dbReference type="EMBL" id="NKN33742.1"/>
    </source>
</evidence>
<evidence type="ECO:0000259" key="1">
    <source>
        <dbReference type="Pfam" id="PF00535"/>
    </source>
</evidence>
<name>A0ABX1I847_9GAMM</name>
<proteinExistence type="predicted"/>
<feature type="domain" description="Glycosyltransferase 2-like" evidence="1">
    <location>
        <begin position="9"/>
        <end position="162"/>
    </location>
</feature>
<gene>
    <name evidence="2" type="ORF">HF203_10955</name>
</gene>
<dbReference type="SUPFAM" id="SSF53448">
    <property type="entry name" value="Nucleotide-diphospho-sugar transferases"/>
    <property type="match status" value="1"/>
</dbReference>
<dbReference type="Pfam" id="PF00535">
    <property type="entry name" value="Glycos_transf_2"/>
    <property type="match status" value="1"/>
</dbReference>
<dbReference type="InterPro" id="IPR001173">
    <property type="entry name" value="Glyco_trans_2-like"/>
</dbReference>
<sequence length="315" mass="35044">MSTQLPQVSIIIPTRDCLEQLPRALDSVLAQQLDAFEVLVVDDGSEDGTWDWLCARARHARWLRPIRLGGQGPAHARNHAIAAARGELIAFLDADDTWYPGKLAAQLAFHRRDPELVMSFTNYRHVATDGEDRGDCFSLRPGFRRLLEGDDTFRRLSHPAALLFAENVVGTSTVVARRDALQNAKGFDSGLHSAEGWDLWLRLASTGAVGFSPRVYCDYERHAEAETSRTEARLAALAQIIQRYRPELGTAHPAALRRARARLLVGEAEWHRAQGRPGRACASHLFALSLNPQWRILRGALADGRRLLAPRPSRG</sequence>